<dbReference type="PROSITE" id="PS51257">
    <property type="entry name" value="PROKAR_LIPOPROTEIN"/>
    <property type="match status" value="1"/>
</dbReference>
<keyword evidence="3" id="KW-1185">Reference proteome</keyword>
<dbReference type="Pfam" id="PF13181">
    <property type="entry name" value="TPR_8"/>
    <property type="match status" value="1"/>
</dbReference>
<gene>
    <name evidence="2" type="ORF">EYD46_00725</name>
</gene>
<comment type="caution">
    <text evidence="2">The sequence shown here is derived from an EMBL/GenBank/DDBJ whole genome shotgun (WGS) entry which is preliminary data.</text>
</comment>
<keyword evidence="1" id="KW-0802">TPR repeat</keyword>
<sequence>MKPIYLIFYITLLFAYSCKNKTELPSVVSNTKDYNQYLQVERNEILDAAKQDYVFWEKKLEKAPNQFPYLAKAAASQSLLFNETGKIEHLINAEKKLVVANNAVNYSNSGYLRALAMNYISQHKFKEALGLLKKAEVNGDRLKSTQKMLFDVYLELGNTDEAKSYLSKIENFKDFDFLIRLSKWSDHIGDLDKAIIYLEKATEKVEASKNKNLMQWAYTNLADYYGHAGRIEDSYQHYLKALELNANDAYAKKGIAWIVYSHEKNADEALRILNTITKNYDTPDYHLLKAEIAAFKGNTDLENKEIAQYKEKTADTLYGDMYNAYNVLIFAKNKAEIDKALQIATKEINNRPTAQSYDLLAWTHYNNGNIKEALDIVENHVTGYTFEPEVLYHMAEIYKANGKLNEAKHLKGELLSSSFELGPLTIQTVKNI</sequence>
<dbReference type="SUPFAM" id="SSF48452">
    <property type="entry name" value="TPR-like"/>
    <property type="match status" value="2"/>
</dbReference>
<dbReference type="Pfam" id="PF13374">
    <property type="entry name" value="TPR_10"/>
    <property type="match status" value="1"/>
</dbReference>
<dbReference type="EMBL" id="SIRS01000001">
    <property type="protein sequence ID" value="TBN18623.1"/>
    <property type="molecule type" value="Genomic_DNA"/>
</dbReference>
<dbReference type="PROSITE" id="PS50005">
    <property type="entry name" value="TPR"/>
    <property type="match status" value="1"/>
</dbReference>
<protein>
    <submittedName>
        <fullName evidence="2">Cell surface protein</fullName>
    </submittedName>
</protein>
<evidence type="ECO:0000256" key="1">
    <source>
        <dbReference type="PROSITE-ProRule" id="PRU00339"/>
    </source>
</evidence>
<name>A0A4Q9FRR4_9FLAO</name>
<proteinExistence type="predicted"/>
<organism evidence="2 3">
    <name type="scientific">Hyunsoonleella pacifica</name>
    <dbReference type="NCBI Taxonomy" id="1080224"/>
    <lineage>
        <taxon>Bacteria</taxon>
        <taxon>Pseudomonadati</taxon>
        <taxon>Bacteroidota</taxon>
        <taxon>Flavobacteriia</taxon>
        <taxon>Flavobacteriales</taxon>
        <taxon>Flavobacteriaceae</taxon>
    </lineage>
</organism>
<accession>A0A4Q9FRR4</accession>
<feature type="repeat" description="TPR" evidence="1">
    <location>
        <begin position="215"/>
        <end position="248"/>
    </location>
</feature>
<evidence type="ECO:0000313" key="2">
    <source>
        <dbReference type="EMBL" id="TBN18623.1"/>
    </source>
</evidence>
<dbReference type="AlphaFoldDB" id="A0A4Q9FRR4"/>
<evidence type="ECO:0000313" key="3">
    <source>
        <dbReference type="Proteomes" id="UP000292372"/>
    </source>
</evidence>
<dbReference type="RefSeq" id="WP_130935141.1">
    <property type="nucleotide sequence ID" value="NZ_BMEE01000001.1"/>
</dbReference>
<reference evidence="2 3" key="1">
    <citation type="journal article" date="2015" name="Int. J. Syst. Evol. Microbiol.">
        <title>Hyunsoonleella pacifica sp. nov., isolated from seawater of South Pacific Gyre.</title>
        <authorList>
            <person name="Gao X."/>
            <person name="Zhang Z."/>
            <person name="Dai X."/>
            <person name="Zhang X.H."/>
        </authorList>
    </citation>
    <scope>NUCLEOTIDE SEQUENCE [LARGE SCALE GENOMIC DNA]</scope>
    <source>
        <strain evidence="2 3">SW033</strain>
    </source>
</reference>
<dbReference type="Proteomes" id="UP000292372">
    <property type="component" value="Unassembled WGS sequence"/>
</dbReference>
<dbReference type="Gene3D" id="1.25.40.10">
    <property type="entry name" value="Tetratricopeptide repeat domain"/>
    <property type="match status" value="3"/>
</dbReference>
<dbReference type="InterPro" id="IPR019734">
    <property type="entry name" value="TPR_rpt"/>
</dbReference>
<dbReference type="InterPro" id="IPR011990">
    <property type="entry name" value="TPR-like_helical_dom_sf"/>
</dbReference>
<dbReference type="OrthoDB" id="1399920at2"/>